<dbReference type="CDD" id="cd07833">
    <property type="entry name" value="STKc_CDKL"/>
    <property type="match status" value="1"/>
</dbReference>
<dbReference type="PROSITE" id="PS00107">
    <property type="entry name" value="PROTEIN_KINASE_ATP"/>
    <property type="match status" value="1"/>
</dbReference>
<sequence length="451" mass="51995">MNKYEVLGVVGEGAYGVVLKCKNKETNEIVAIKKFKETEDNEIVKKSIQREVKVLRLLRHVNIVELKEAFKRKGRIYLVFEYVERNLLEVLEASPSGLEPLYIKKTIFQLLKAIYCCHQHDIVHRDIKPENLLISNANVLKLCDFGFARSLTAQTQDLTDYVATRWYRAPELLLSYSIYDKGVDMWAIGCLLCELTDGNPLFPGENEMDQLYLIQKMLGPLTPSQQETFSKNPRFLGMKFPEISKPETLEQRYLCKLPKRAINFVKGLLKMEPSERLTCRQALKHQYFEDLPEAIEFMKELNLQNEQEKRQVSAGVNRTAQSPTSQQNVIRTKTSFKVPNYLGQQLNMQSTAYAYNIQQQEQGQQQQIQQHQQQSMKKTQSIDKLIPQYKDTKVGFVSDTNKIKISGSQFSQQQFAIAKQPQSIKIQNLNIIYNSNTFNSSQKKGGAQTKK</sequence>
<evidence type="ECO:0000256" key="1">
    <source>
        <dbReference type="ARBA" id="ARBA00022741"/>
    </source>
</evidence>
<evidence type="ECO:0000256" key="3">
    <source>
        <dbReference type="PROSITE-ProRule" id="PRU10141"/>
    </source>
</evidence>
<comment type="caution">
    <text evidence="6">The sequence shown here is derived from an EMBL/GenBank/DDBJ whole genome shotgun (WGS) entry which is preliminary data.</text>
</comment>
<dbReference type="Pfam" id="PF00069">
    <property type="entry name" value="Pkinase"/>
    <property type="match status" value="1"/>
</dbReference>
<evidence type="ECO:0000256" key="4">
    <source>
        <dbReference type="RuleBase" id="RU000304"/>
    </source>
</evidence>
<keyword evidence="4" id="KW-0808">Transferase</keyword>
<dbReference type="GO" id="GO:0004674">
    <property type="term" value="F:protein serine/threonine kinase activity"/>
    <property type="evidence" value="ECO:0007669"/>
    <property type="project" value="UniProtKB-KW"/>
</dbReference>
<feature type="domain" description="Protein kinase" evidence="5">
    <location>
        <begin position="4"/>
        <end position="288"/>
    </location>
</feature>
<accession>A0A8S1L303</accession>
<dbReference type="InterPro" id="IPR050117">
    <property type="entry name" value="MAPK"/>
</dbReference>
<dbReference type="InterPro" id="IPR008271">
    <property type="entry name" value="Ser/Thr_kinase_AS"/>
</dbReference>
<organism evidence="6 7">
    <name type="scientific">Paramecium primaurelia</name>
    <dbReference type="NCBI Taxonomy" id="5886"/>
    <lineage>
        <taxon>Eukaryota</taxon>
        <taxon>Sar</taxon>
        <taxon>Alveolata</taxon>
        <taxon>Ciliophora</taxon>
        <taxon>Intramacronucleata</taxon>
        <taxon>Oligohymenophorea</taxon>
        <taxon>Peniculida</taxon>
        <taxon>Parameciidae</taxon>
        <taxon>Paramecium</taxon>
    </lineage>
</organism>
<keyword evidence="1 3" id="KW-0547">Nucleotide-binding</keyword>
<gene>
    <name evidence="6" type="ORF">PPRIM_AZ9-3.1.T0300214</name>
</gene>
<dbReference type="PROSITE" id="PS50011">
    <property type="entry name" value="PROTEIN_KINASE_DOM"/>
    <property type="match status" value="1"/>
</dbReference>
<dbReference type="EMBL" id="CAJJDM010000029">
    <property type="protein sequence ID" value="CAD8060595.1"/>
    <property type="molecule type" value="Genomic_DNA"/>
</dbReference>
<comment type="similarity">
    <text evidence="4">Belongs to the protein kinase superfamily.</text>
</comment>
<keyword evidence="7" id="KW-1185">Reference proteome</keyword>
<dbReference type="PROSITE" id="PS00108">
    <property type="entry name" value="PROTEIN_KINASE_ST"/>
    <property type="match status" value="1"/>
</dbReference>
<keyword evidence="2 3" id="KW-0067">ATP-binding</keyword>
<dbReference type="PANTHER" id="PTHR24055">
    <property type="entry name" value="MITOGEN-ACTIVATED PROTEIN KINASE"/>
    <property type="match status" value="1"/>
</dbReference>
<keyword evidence="4" id="KW-0723">Serine/threonine-protein kinase</keyword>
<proteinExistence type="inferred from homology"/>
<dbReference type="SMART" id="SM00220">
    <property type="entry name" value="S_TKc"/>
    <property type="match status" value="1"/>
</dbReference>
<dbReference type="FunFam" id="1.10.510.10:FF:001072">
    <property type="entry name" value="Uncharacterized protein"/>
    <property type="match status" value="1"/>
</dbReference>
<dbReference type="InterPro" id="IPR017441">
    <property type="entry name" value="Protein_kinase_ATP_BS"/>
</dbReference>
<protein>
    <recommendedName>
        <fullName evidence="5">Protein kinase domain-containing protein</fullName>
    </recommendedName>
</protein>
<dbReference type="InterPro" id="IPR000719">
    <property type="entry name" value="Prot_kinase_dom"/>
</dbReference>
<dbReference type="FunFam" id="3.30.200.20:FF:000171">
    <property type="entry name" value="Putative cyclin-dependent kinase-like 5"/>
    <property type="match status" value="1"/>
</dbReference>
<dbReference type="Proteomes" id="UP000688137">
    <property type="component" value="Unassembled WGS sequence"/>
</dbReference>
<feature type="binding site" evidence="3">
    <location>
        <position position="34"/>
    </location>
    <ligand>
        <name>ATP</name>
        <dbReference type="ChEBI" id="CHEBI:30616"/>
    </ligand>
</feature>
<evidence type="ECO:0000313" key="6">
    <source>
        <dbReference type="EMBL" id="CAD8060595.1"/>
    </source>
</evidence>
<name>A0A8S1L303_PARPR</name>
<evidence type="ECO:0000256" key="2">
    <source>
        <dbReference type="ARBA" id="ARBA00022840"/>
    </source>
</evidence>
<keyword evidence="4" id="KW-0418">Kinase</keyword>
<evidence type="ECO:0000259" key="5">
    <source>
        <dbReference type="PROSITE" id="PS50011"/>
    </source>
</evidence>
<dbReference type="OMA" id="MEMFRQN"/>
<dbReference type="GO" id="GO:0005524">
    <property type="term" value="F:ATP binding"/>
    <property type="evidence" value="ECO:0007669"/>
    <property type="project" value="UniProtKB-UniRule"/>
</dbReference>
<dbReference type="AlphaFoldDB" id="A0A8S1L303"/>
<evidence type="ECO:0000313" key="7">
    <source>
        <dbReference type="Proteomes" id="UP000688137"/>
    </source>
</evidence>
<reference evidence="6" key="1">
    <citation type="submission" date="2021-01" db="EMBL/GenBank/DDBJ databases">
        <authorList>
            <consortium name="Genoscope - CEA"/>
            <person name="William W."/>
        </authorList>
    </citation>
    <scope>NUCLEOTIDE SEQUENCE</scope>
</reference>